<feature type="region of interest" description="Disordered" evidence="1">
    <location>
        <begin position="660"/>
        <end position="689"/>
    </location>
</feature>
<feature type="region of interest" description="Disordered" evidence="1">
    <location>
        <begin position="218"/>
        <end position="243"/>
    </location>
</feature>
<dbReference type="EMBL" id="LCWV01000007">
    <property type="protein sequence ID" value="PWI71550.1"/>
    <property type="molecule type" value="Genomic_DNA"/>
</dbReference>
<proteinExistence type="predicted"/>
<dbReference type="Proteomes" id="UP000245956">
    <property type="component" value="Unassembled WGS sequence"/>
</dbReference>
<reference evidence="2 3" key="1">
    <citation type="journal article" date="2016" name="Front. Microbiol.">
        <title>Genome and transcriptome sequences reveal the specific parasitism of the nematophagous Purpureocillium lilacinum 36-1.</title>
        <authorList>
            <person name="Xie J."/>
            <person name="Li S."/>
            <person name="Mo C."/>
            <person name="Xiao X."/>
            <person name="Peng D."/>
            <person name="Wang G."/>
            <person name="Xiao Y."/>
        </authorList>
    </citation>
    <scope>NUCLEOTIDE SEQUENCE [LARGE SCALE GENOMIC DNA]</scope>
    <source>
        <strain evidence="2 3">36-1</strain>
    </source>
</reference>
<name>A0A2U3EAM3_PURLI</name>
<organism evidence="2 3">
    <name type="scientific">Purpureocillium lilacinum</name>
    <name type="common">Paecilomyces lilacinus</name>
    <dbReference type="NCBI Taxonomy" id="33203"/>
    <lineage>
        <taxon>Eukaryota</taxon>
        <taxon>Fungi</taxon>
        <taxon>Dikarya</taxon>
        <taxon>Ascomycota</taxon>
        <taxon>Pezizomycotina</taxon>
        <taxon>Sordariomycetes</taxon>
        <taxon>Hypocreomycetidae</taxon>
        <taxon>Hypocreales</taxon>
        <taxon>Ophiocordycipitaceae</taxon>
        <taxon>Purpureocillium</taxon>
    </lineage>
</organism>
<feature type="compositionally biased region" description="Low complexity" evidence="1">
    <location>
        <begin position="139"/>
        <end position="148"/>
    </location>
</feature>
<dbReference type="AlphaFoldDB" id="A0A2U3EAM3"/>
<sequence>MCALLARAHARPHEHPKRAWAPRTSERYMPVRPKCTVTGRAINDIVTMPFPLVSHLAAPRRAAELTASLLCRTIRLRFARMNRQKNAAQTRRPEKGTGCWSHPSVPDQRSASRCDRRKCRGLAAAGGSPRPRRSKWSKGPPGRAAGRPRGVGGAPGAAAAARSTAIALLSEGKPLSAGRGRRGPQILEIHNDAEGGSHREAHIARSWSPRDDERVLLPPPTAHECRDCAAGSDPRPGPSSSGTVDGLCPLGPQTGATWDWTLDTGLGWAPCCFCAFSSVSLQCTAGWWLGVVPLSEHEWMSELVGRENECFTAAKGNPPGGPAPEREARPRGLTQTKQARQFIIWINVVVVVVRRDCKRRRRRWEQCLVKPRDGHRAFARRLSGGRLACGLSRSGCLTVMGGSAMERNKRWAWGCMWMLVVVVASMDEVVRWPDDGETIGFPPAVPPRAGVIRLHVVSAAAAGSFDMPRPCVVHAHPLPPPPTTKTDYMRMEALCVRWSIVDLRPDKDLLVGGRRRHQSVAEANSRVCVLNWGRRRAGSRMTKHRENARRRACAISRYPWSPFPPRWMRGLASAFGPWLPQLRRGVVDASSSCVGVDAATARGRPNCVGLGTRAAADGRGWLVAISDRFVQSLHPMRPRIHPIAQTRGHRCVRACSLGPSRPRRVTSRRADSSLVDASQRGAPRLRDTS</sequence>
<protein>
    <submittedName>
        <fullName evidence="2">Uncharacterized protein</fullName>
    </submittedName>
</protein>
<comment type="caution">
    <text evidence="2">The sequence shown here is derived from an EMBL/GenBank/DDBJ whole genome shotgun (WGS) entry which is preliminary data.</text>
</comment>
<feature type="compositionally biased region" description="Low complexity" evidence="1">
    <location>
        <begin position="231"/>
        <end position="242"/>
    </location>
</feature>
<accession>A0A2U3EAM3</accession>
<evidence type="ECO:0000313" key="2">
    <source>
        <dbReference type="EMBL" id="PWI71550.1"/>
    </source>
</evidence>
<gene>
    <name evidence="2" type="ORF">PCL_11644</name>
</gene>
<feature type="region of interest" description="Disordered" evidence="1">
    <location>
        <begin position="83"/>
        <end position="158"/>
    </location>
</feature>
<evidence type="ECO:0000313" key="3">
    <source>
        <dbReference type="Proteomes" id="UP000245956"/>
    </source>
</evidence>
<evidence type="ECO:0000256" key="1">
    <source>
        <dbReference type="SAM" id="MobiDB-lite"/>
    </source>
</evidence>